<comment type="caution">
    <text evidence="2">The sequence shown here is derived from an EMBL/GenBank/DDBJ whole genome shotgun (WGS) entry which is preliminary data.</text>
</comment>
<dbReference type="EMBL" id="SDWT01000004">
    <property type="protein sequence ID" value="RYB90568.1"/>
    <property type="molecule type" value="Genomic_DNA"/>
</dbReference>
<evidence type="ECO:0000259" key="1">
    <source>
        <dbReference type="Pfam" id="PF00485"/>
    </source>
</evidence>
<dbReference type="GO" id="GO:0016301">
    <property type="term" value="F:kinase activity"/>
    <property type="evidence" value="ECO:0007669"/>
    <property type="project" value="InterPro"/>
</dbReference>
<dbReference type="InterPro" id="IPR027417">
    <property type="entry name" value="P-loop_NTPase"/>
</dbReference>
<proteinExistence type="predicted"/>
<dbReference type="GO" id="GO:0005524">
    <property type="term" value="F:ATP binding"/>
    <property type="evidence" value="ECO:0007669"/>
    <property type="project" value="InterPro"/>
</dbReference>
<dbReference type="Gene3D" id="3.40.50.300">
    <property type="entry name" value="P-loop containing nucleotide triphosphate hydrolases"/>
    <property type="match status" value="1"/>
</dbReference>
<dbReference type="Pfam" id="PF00485">
    <property type="entry name" value="PRK"/>
    <property type="match status" value="1"/>
</dbReference>
<name>A0A4Q2RPL4_9ACTN</name>
<dbReference type="SUPFAM" id="SSF52540">
    <property type="entry name" value="P-loop containing nucleoside triphosphate hydrolases"/>
    <property type="match status" value="1"/>
</dbReference>
<keyword evidence="3" id="KW-1185">Reference proteome</keyword>
<evidence type="ECO:0000313" key="2">
    <source>
        <dbReference type="EMBL" id="RYB90568.1"/>
    </source>
</evidence>
<reference evidence="2 3" key="1">
    <citation type="submission" date="2019-01" db="EMBL/GenBank/DDBJ databases">
        <title>Novel species of Nocardioides.</title>
        <authorList>
            <person name="Liu Q."/>
            <person name="Xin Y.-H."/>
        </authorList>
    </citation>
    <scope>NUCLEOTIDE SEQUENCE [LARGE SCALE GENOMIC DNA]</scope>
    <source>
        <strain evidence="2 3">CGMCC 4.6882</strain>
    </source>
</reference>
<organism evidence="2 3">
    <name type="scientific">Nocardioides oleivorans</name>
    <dbReference type="NCBI Taxonomy" id="273676"/>
    <lineage>
        <taxon>Bacteria</taxon>
        <taxon>Bacillati</taxon>
        <taxon>Actinomycetota</taxon>
        <taxon>Actinomycetes</taxon>
        <taxon>Propionibacteriales</taxon>
        <taxon>Nocardioidaceae</taxon>
        <taxon>Nocardioides</taxon>
    </lineage>
</organism>
<dbReference type="InterPro" id="IPR006083">
    <property type="entry name" value="PRK/URK"/>
</dbReference>
<evidence type="ECO:0000313" key="3">
    <source>
        <dbReference type="Proteomes" id="UP000294071"/>
    </source>
</evidence>
<feature type="domain" description="Phosphoribulokinase/uridine kinase" evidence="1">
    <location>
        <begin position="75"/>
        <end position="148"/>
    </location>
</feature>
<keyword evidence="2" id="KW-0808">Transferase</keyword>
<dbReference type="OrthoDB" id="3237545at2"/>
<accession>A0A4Q2RPL4</accession>
<sequence length="182" mass="19248">MLGSEVARDAAGRVLAAPPTLGAGRLVCIDGPTGSGKTTLADALAQVVPGTTLVHTDDLLHGWRGLAGLAASVESLLTPLGAGDAGRWTRWDWHASAWAETNVVEPGGLLVLEGVGCWSPAIADLVGLLVWVEADSDVRLERGVARDGEAMREHLVRWRVDETALHARLRTREHADLVVSTD</sequence>
<dbReference type="AlphaFoldDB" id="A0A4Q2RPL4"/>
<gene>
    <name evidence="2" type="ORF">EUA93_19875</name>
</gene>
<protein>
    <submittedName>
        <fullName evidence="2">4-amino-4-deoxy-L-arabinose transferase</fullName>
    </submittedName>
</protein>
<dbReference type="Proteomes" id="UP000294071">
    <property type="component" value="Unassembled WGS sequence"/>
</dbReference>